<feature type="compositionally biased region" description="Polar residues" evidence="1">
    <location>
        <begin position="597"/>
        <end position="610"/>
    </location>
</feature>
<protein>
    <submittedName>
        <fullName evidence="2">Uncharacterized protein</fullName>
    </submittedName>
</protein>
<organism evidence="2 3">
    <name type="scientific">Hypholoma sublateritium (strain FD-334 SS-4)</name>
    <dbReference type="NCBI Taxonomy" id="945553"/>
    <lineage>
        <taxon>Eukaryota</taxon>
        <taxon>Fungi</taxon>
        <taxon>Dikarya</taxon>
        <taxon>Basidiomycota</taxon>
        <taxon>Agaricomycotina</taxon>
        <taxon>Agaricomycetes</taxon>
        <taxon>Agaricomycetidae</taxon>
        <taxon>Agaricales</taxon>
        <taxon>Agaricineae</taxon>
        <taxon>Strophariaceae</taxon>
        <taxon>Hypholoma</taxon>
    </lineage>
</organism>
<sequence length="1054" mass="114711">MGAGTRNSPIAIDDSEDEVFHELYQSSDAKASPQTGLTNLTEDRRMLSPSPPALPFPPETFHRHSDSSTMHLDKKRKRTSSFTSQDIAVASSSNGQRVHPSLVNRLSQPESKKARKRRRKAERQALEEARLQNINWLNNTMLYPSSFPSNLPHPPPLSTWGNMNIYTPYTPPPLHVPQDLSYPSSQNLPTYIYPYETLPRQSTYDRYNLRCHSPSPPSLPSTSDWVSSMALAADHSLNQRNPPSESPLSIQAPPPPSLPPPIPSPKISAPLAAAPKAVEHHALPSKPPPPRSTSPIGMMPDLDPSSKHGIFHISASTREAGSEMKKRSTSYMPNPARTLVIEQLPKSHRNPDFINTWSRSACGSLPVHIFIDAQGGKALIEFATAELARKTWASPKLGANIAGMKTQQLKGKIREDLIKVWWYRVEGVGARAGVGEIEEGEIEGDTSMEKEGEVVPKKETKKERKARLAKERDAKKQREADLRKAREAQRLEWRVIQQQVELGESSDTLSQVVDATPTSSHGSLRPMFYNDGSRPPPFDTAPSSYTSANGSHTFSWNSENSAQLSQQFQPPPSADVYVNRTAYGASLQNDEDDRESIASSAGRSESHVTSVLAMNTTTSQGDDLDDYDEMDMDLDEASPISVSVPVLPPTLPVRSALPAPPTLEIVAQPAKPPVQKPPPSYLPSAMAPLFVPRSQHLPPPVHNPPLATQKPVSMSTAAPPPKAPTPPRPTPSLAMPQPKAPPRSQATNLAAPPPPRNVSTASLAAAAPTPTPPEPKAMKSAPTEPSYTKRALMARQKELEEKIAKSKMELAAVASRASAPASAPQPQPQVKPAMDLGEKQAMEDRLRRLVLQSRKPAVQAEPPPAPAAPSGRPDQLHAESPVGVALAGAGAVSVLDSAHVDGGFSLEDMAVSFITQTIETMKAQPTSVGVAPLPSARGAPPSDVRFELAAKHRRLEEHILESKALMTQLAQARTKSEKDGIMRVMREKTRQFEEASVAHANAVATSNMNKSHSSRTAATTQQFRITRWPDNCRDSTVLIVSDDEDDDDEDEDED</sequence>
<feature type="region of interest" description="Disordered" evidence="1">
    <location>
        <begin position="854"/>
        <end position="877"/>
    </location>
</feature>
<feature type="compositionally biased region" description="Pro residues" evidence="1">
    <location>
        <begin position="49"/>
        <end position="58"/>
    </location>
</feature>
<dbReference type="OMA" id="DLIRVWW"/>
<dbReference type="AlphaFoldDB" id="A0A0D2P3G2"/>
<evidence type="ECO:0000313" key="3">
    <source>
        <dbReference type="Proteomes" id="UP000054270"/>
    </source>
</evidence>
<reference evidence="3" key="1">
    <citation type="submission" date="2014-04" db="EMBL/GenBank/DDBJ databases">
        <title>Evolutionary Origins and Diversification of the Mycorrhizal Mutualists.</title>
        <authorList>
            <consortium name="DOE Joint Genome Institute"/>
            <consortium name="Mycorrhizal Genomics Consortium"/>
            <person name="Kohler A."/>
            <person name="Kuo A."/>
            <person name="Nagy L.G."/>
            <person name="Floudas D."/>
            <person name="Copeland A."/>
            <person name="Barry K.W."/>
            <person name="Cichocki N."/>
            <person name="Veneault-Fourrey C."/>
            <person name="LaButti K."/>
            <person name="Lindquist E.A."/>
            <person name="Lipzen A."/>
            <person name="Lundell T."/>
            <person name="Morin E."/>
            <person name="Murat C."/>
            <person name="Riley R."/>
            <person name="Ohm R."/>
            <person name="Sun H."/>
            <person name="Tunlid A."/>
            <person name="Henrissat B."/>
            <person name="Grigoriev I.V."/>
            <person name="Hibbett D.S."/>
            <person name="Martin F."/>
        </authorList>
    </citation>
    <scope>NUCLEOTIDE SEQUENCE [LARGE SCALE GENOMIC DNA]</scope>
    <source>
        <strain evidence="3">FD-334 SS-4</strain>
    </source>
</reference>
<name>A0A0D2P3G2_HYPSF</name>
<feature type="compositionally biased region" description="Polar residues" evidence="1">
    <location>
        <begin position="80"/>
        <end position="96"/>
    </location>
</feature>
<keyword evidence="3" id="KW-1185">Reference proteome</keyword>
<dbReference type="Proteomes" id="UP000054270">
    <property type="component" value="Unassembled WGS sequence"/>
</dbReference>
<feature type="compositionally biased region" description="Polar residues" evidence="1">
    <location>
        <begin position="504"/>
        <end position="522"/>
    </location>
</feature>
<dbReference type="PRINTS" id="PR01217">
    <property type="entry name" value="PRICHEXTENSN"/>
</dbReference>
<gene>
    <name evidence="2" type="ORF">HYPSUDRAFT_53019</name>
</gene>
<dbReference type="EMBL" id="KN817531">
    <property type="protein sequence ID" value="KJA25444.1"/>
    <property type="molecule type" value="Genomic_DNA"/>
</dbReference>
<proteinExistence type="predicted"/>
<accession>A0A0D2P3G2</accession>
<evidence type="ECO:0000256" key="1">
    <source>
        <dbReference type="SAM" id="MobiDB-lite"/>
    </source>
</evidence>
<feature type="compositionally biased region" description="Pro residues" evidence="1">
    <location>
        <begin position="252"/>
        <end position="264"/>
    </location>
</feature>
<feature type="compositionally biased region" description="Basic and acidic residues" evidence="1">
    <location>
        <begin position="447"/>
        <end position="481"/>
    </location>
</feature>
<feature type="compositionally biased region" description="Polar residues" evidence="1">
    <location>
        <begin position="541"/>
        <end position="552"/>
    </location>
</feature>
<evidence type="ECO:0000313" key="2">
    <source>
        <dbReference type="EMBL" id="KJA25444.1"/>
    </source>
</evidence>
<feature type="region of interest" description="Disordered" evidence="1">
    <location>
        <begin position="439"/>
        <end position="481"/>
    </location>
</feature>
<feature type="compositionally biased region" description="Pro residues" evidence="1">
    <location>
        <begin position="718"/>
        <end position="730"/>
    </location>
</feature>
<feature type="region of interest" description="Disordered" evidence="1">
    <location>
        <begin position="693"/>
        <end position="790"/>
    </location>
</feature>
<feature type="region of interest" description="Disordered" evidence="1">
    <location>
        <begin position="585"/>
        <end position="610"/>
    </location>
</feature>
<feature type="region of interest" description="Disordered" evidence="1">
    <location>
        <begin position="504"/>
        <end position="552"/>
    </location>
</feature>
<feature type="compositionally biased region" description="Polar residues" evidence="1">
    <location>
        <begin position="24"/>
        <end position="40"/>
    </location>
</feature>
<feature type="region of interest" description="Disordered" evidence="1">
    <location>
        <begin position="24"/>
        <end position="124"/>
    </location>
</feature>
<feature type="region of interest" description="Disordered" evidence="1">
    <location>
        <begin position="237"/>
        <end position="300"/>
    </location>
</feature>
<dbReference type="OrthoDB" id="2804702at2759"/>
<feature type="compositionally biased region" description="Low complexity" evidence="1">
    <location>
        <begin position="265"/>
        <end position="276"/>
    </location>
</feature>